<comment type="caution">
    <text evidence="7">The sequence shown here is derived from an EMBL/GenBank/DDBJ whole genome shotgun (WGS) entry which is preliminary data.</text>
</comment>
<dbReference type="AlphaFoldDB" id="A0A844G1D4"/>
<keyword evidence="1" id="KW-0805">Transcription regulation</keyword>
<keyword evidence="3" id="KW-0804">Transcription</keyword>
<dbReference type="Gene3D" id="1.10.10.60">
    <property type="entry name" value="Homeodomain-like"/>
    <property type="match status" value="2"/>
</dbReference>
<dbReference type="GO" id="GO:0043565">
    <property type="term" value="F:sequence-specific DNA binding"/>
    <property type="evidence" value="ECO:0007669"/>
    <property type="project" value="InterPro"/>
</dbReference>
<evidence type="ECO:0000256" key="4">
    <source>
        <dbReference type="SAM" id="MobiDB-lite"/>
    </source>
</evidence>
<feature type="compositionally biased region" description="Polar residues" evidence="4">
    <location>
        <begin position="1"/>
        <end position="10"/>
    </location>
</feature>
<feature type="compositionally biased region" description="Low complexity" evidence="4">
    <location>
        <begin position="20"/>
        <end position="36"/>
    </location>
</feature>
<dbReference type="InterPro" id="IPR020449">
    <property type="entry name" value="Tscrpt_reg_AraC-type_HTH"/>
</dbReference>
<dbReference type="Pfam" id="PF12833">
    <property type="entry name" value="HTH_18"/>
    <property type="match status" value="1"/>
</dbReference>
<evidence type="ECO:0000256" key="1">
    <source>
        <dbReference type="ARBA" id="ARBA00023015"/>
    </source>
</evidence>
<dbReference type="GO" id="GO:0003700">
    <property type="term" value="F:DNA-binding transcription factor activity"/>
    <property type="evidence" value="ECO:0007669"/>
    <property type="project" value="InterPro"/>
</dbReference>
<proteinExistence type="predicted"/>
<dbReference type="PANTHER" id="PTHR43280:SF2">
    <property type="entry name" value="HTH-TYPE TRANSCRIPTIONAL REGULATOR EXSA"/>
    <property type="match status" value="1"/>
</dbReference>
<evidence type="ECO:0000256" key="2">
    <source>
        <dbReference type="ARBA" id="ARBA00023125"/>
    </source>
</evidence>
<name>A0A844G1D4_9BACT</name>
<keyword evidence="2" id="KW-0238">DNA-binding</keyword>
<sequence length="410" mass="46174">MEKPTSTFQSHDQRPRQRMPAASASSSTTSNQQPASWLSGISRFRKSTYGPFTSASYCSSQVAGSACCFASSISRRTGSNRSGSSRKRGSTARMKLTMLTIFVFSMSIPLAFVERICYIIPDKKPNANVQNINFFVLSAHMQQSNIDLRPKRIYRCDGRLQAGTSVQENAAPALRGDICNDFLNPCYILSGSGFYIDAAGRRCRYVPGSLLIRFPGVPHHQHHDRGFYADKYFALPAEYGRILLERKLITPEKPVIELGLRPALAGRFDELTGLLERESEERLILVMNEIFRFFCELLLDESGQNPLHGIIAAGAALLERDPEKRIPVEAVAAELGLSYARFRRLFTRAYKVPPAEYRIRRRIEKIQSLLTGSDLPLKEIADRFGYADVYTFARQFKQCTGITPGQFRKR</sequence>
<feature type="domain" description="HTH araC/xylS-type" evidence="6">
    <location>
        <begin position="312"/>
        <end position="410"/>
    </location>
</feature>
<evidence type="ECO:0000313" key="7">
    <source>
        <dbReference type="EMBL" id="MST96715.1"/>
    </source>
</evidence>
<gene>
    <name evidence="7" type="ORF">FYJ85_06615</name>
</gene>
<keyword evidence="5" id="KW-0812">Transmembrane</keyword>
<dbReference type="SUPFAM" id="SSF51215">
    <property type="entry name" value="Regulatory protein AraC"/>
    <property type="match status" value="1"/>
</dbReference>
<evidence type="ECO:0000256" key="5">
    <source>
        <dbReference type="SAM" id="Phobius"/>
    </source>
</evidence>
<dbReference type="InterPro" id="IPR018062">
    <property type="entry name" value="HTH_AraC-typ_CS"/>
</dbReference>
<dbReference type="SMART" id="SM00342">
    <property type="entry name" value="HTH_ARAC"/>
    <property type="match status" value="1"/>
</dbReference>
<evidence type="ECO:0000313" key="8">
    <source>
        <dbReference type="Proteomes" id="UP000435649"/>
    </source>
</evidence>
<dbReference type="InterPro" id="IPR037923">
    <property type="entry name" value="HTH-like"/>
</dbReference>
<keyword evidence="5" id="KW-1133">Transmembrane helix</keyword>
<dbReference type="EMBL" id="VUNS01000005">
    <property type="protein sequence ID" value="MST96715.1"/>
    <property type="molecule type" value="Genomic_DNA"/>
</dbReference>
<dbReference type="PROSITE" id="PS01124">
    <property type="entry name" value="HTH_ARAC_FAMILY_2"/>
    <property type="match status" value="1"/>
</dbReference>
<dbReference type="PROSITE" id="PS00041">
    <property type="entry name" value="HTH_ARAC_FAMILY_1"/>
    <property type="match status" value="1"/>
</dbReference>
<keyword evidence="8" id="KW-1185">Reference proteome</keyword>
<dbReference type="InterPro" id="IPR009057">
    <property type="entry name" value="Homeodomain-like_sf"/>
</dbReference>
<accession>A0A844G1D4</accession>
<dbReference type="Proteomes" id="UP000435649">
    <property type="component" value="Unassembled WGS sequence"/>
</dbReference>
<organism evidence="7 8">
    <name type="scientific">Victivallis lenta</name>
    <dbReference type="NCBI Taxonomy" id="2606640"/>
    <lineage>
        <taxon>Bacteria</taxon>
        <taxon>Pseudomonadati</taxon>
        <taxon>Lentisphaerota</taxon>
        <taxon>Lentisphaeria</taxon>
        <taxon>Victivallales</taxon>
        <taxon>Victivallaceae</taxon>
        <taxon>Victivallis</taxon>
    </lineage>
</organism>
<reference evidence="7 8" key="1">
    <citation type="submission" date="2019-08" db="EMBL/GenBank/DDBJ databases">
        <title>In-depth cultivation of the pig gut microbiome towards novel bacterial diversity and tailored functional studies.</title>
        <authorList>
            <person name="Wylensek D."/>
            <person name="Hitch T.C.A."/>
            <person name="Clavel T."/>
        </authorList>
    </citation>
    <scope>NUCLEOTIDE SEQUENCE [LARGE SCALE GENOMIC DNA]</scope>
    <source>
        <strain evidence="7 8">BBE-744-WT-12</strain>
    </source>
</reference>
<keyword evidence="5" id="KW-0472">Membrane</keyword>
<evidence type="ECO:0000256" key="3">
    <source>
        <dbReference type="ARBA" id="ARBA00023163"/>
    </source>
</evidence>
<dbReference type="SUPFAM" id="SSF46689">
    <property type="entry name" value="Homeodomain-like"/>
    <property type="match status" value="2"/>
</dbReference>
<evidence type="ECO:0000259" key="6">
    <source>
        <dbReference type="PROSITE" id="PS01124"/>
    </source>
</evidence>
<protein>
    <submittedName>
        <fullName evidence="7">AraC family transcriptional regulator</fullName>
    </submittedName>
</protein>
<feature type="region of interest" description="Disordered" evidence="4">
    <location>
        <begin position="1"/>
        <end position="36"/>
    </location>
</feature>
<dbReference type="InterPro" id="IPR018060">
    <property type="entry name" value="HTH_AraC"/>
</dbReference>
<dbReference type="PANTHER" id="PTHR43280">
    <property type="entry name" value="ARAC-FAMILY TRANSCRIPTIONAL REGULATOR"/>
    <property type="match status" value="1"/>
</dbReference>
<feature type="transmembrane region" description="Helical" evidence="5">
    <location>
        <begin position="96"/>
        <end position="113"/>
    </location>
</feature>
<dbReference type="PRINTS" id="PR00032">
    <property type="entry name" value="HTHARAC"/>
</dbReference>